<dbReference type="OrthoDB" id="5378807at2"/>
<proteinExistence type="predicted"/>
<evidence type="ECO:0008006" key="4">
    <source>
        <dbReference type="Google" id="ProtNLM"/>
    </source>
</evidence>
<evidence type="ECO:0000313" key="2">
    <source>
        <dbReference type="EMBL" id="PRQ09995.1"/>
    </source>
</evidence>
<protein>
    <recommendedName>
        <fullName evidence="4">Helix-hairpin-helix motif protein</fullName>
    </recommendedName>
</protein>
<accession>A0A2S9YY19</accession>
<evidence type="ECO:0000256" key="1">
    <source>
        <dbReference type="SAM" id="SignalP"/>
    </source>
</evidence>
<dbReference type="RefSeq" id="WP_106087306.1">
    <property type="nucleotide sequence ID" value="NZ_PVNL01000004.1"/>
</dbReference>
<sequence>MATRLRLLLLAGLLLALLVPRAALATQYEIFIDIDTEDDLYDLYITDQISEDTFNTLLELRRRGVDLNQADREVLYSLPNLTYEDVDAILAYRAEVGVIHAPGDLAAAGVLSADKLGSILAFIQAHDRAAKLTATHGWVRYQTAWSQEDRTVPPMVLQARITTLRQLTIGVAGFVTRQRPGNPIWDPTREAMIASEMGPRVNVPKYFVQWDTDRFGVIAGSYRIGFGQRLTFDNTDRYTPNGFVFDDTITRPPDLGRLCRESAGELPQTPCPGGADNPVRYGTKDFDWSDRLRGVAIGAKHLSMPVGWVQLYGFGSWQTKQIYQYQVRDADACPDALSDDPSCSAPAVLISREGQSPLDPAAAHRTQTLPNMYDEFLGGGNFSWFYDRRTHWGLTGYGATTNWRVKGANLDFQDWSPLPHGGTWGAIGTDATWGRGWSDLGIELARSFDSMTSSSDPSYGGGGFAGIVRHTSTFGAHELEVSARYYDKGFANPYAGPISQADQYHGNRARDEAGGRVRYGGRFGDRLDLRAKVDVWVQPRQLVPKIETNLRGDIDVNDWLRPGLWLEYRNVDMRSGSRFKAGCITDGSQLDQDPAAEDGTPTYRSGCLAEVGKLTPRVRFRLLKGKLSITAQYQHEFIDDPSLLRKEQGDLCEVDPSSPYCQAQACIDGDQDACNLGCGGEGQPACHNVCEDDPANPLCVASCADDPTSLTCQGRLRHDSSATLIVRAQPLPGFRVTGRLRYLFEDIANNSYYEQSLWTYFDLSYVIKRVFLIRARYDVYLWLDDRSSTMNRVPNPEHRLRLELEARF</sequence>
<evidence type="ECO:0000313" key="3">
    <source>
        <dbReference type="Proteomes" id="UP000238823"/>
    </source>
</evidence>
<feature type="signal peptide" evidence="1">
    <location>
        <begin position="1"/>
        <end position="25"/>
    </location>
</feature>
<reference evidence="2 3" key="1">
    <citation type="submission" date="2018-03" db="EMBL/GenBank/DDBJ databases">
        <title>Draft Genome Sequences of the Obligatory Marine Myxobacteria Enhygromyxa salina SWB007.</title>
        <authorList>
            <person name="Poehlein A."/>
            <person name="Moghaddam J.A."/>
            <person name="Harms H."/>
            <person name="Alanjari M."/>
            <person name="Koenig G.M."/>
            <person name="Daniel R."/>
            <person name="Schaeberle T.F."/>
        </authorList>
    </citation>
    <scope>NUCLEOTIDE SEQUENCE [LARGE SCALE GENOMIC DNA]</scope>
    <source>
        <strain evidence="2 3">SWB007</strain>
    </source>
</reference>
<dbReference type="Proteomes" id="UP000238823">
    <property type="component" value="Unassembled WGS sequence"/>
</dbReference>
<dbReference type="EMBL" id="PVNL01000004">
    <property type="protein sequence ID" value="PRQ09995.1"/>
    <property type="molecule type" value="Genomic_DNA"/>
</dbReference>
<name>A0A2S9YY19_9BACT</name>
<feature type="chain" id="PRO_5015448558" description="Helix-hairpin-helix motif protein" evidence="1">
    <location>
        <begin position="26"/>
        <end position="808"/>
    </location>
</feature>
<dbReference type="AlphaFoldDB" id="A0A2S9YY19"/>
<dbReference type="InterPro" id="IPR010994">
    <property type="entry name" value="RuvA_2-like"/>
</dbReference>
<gene>
    <name evidence="2" type="ORF">ENSA7_02010</name>
</gene>
<keyword evidence="1" id="KW-0732">Signal</keyword>
<organism evidence="2 3">
    <name type="scientific">Enhygromyxa salina</name>
    <dbReference type="NCBI Taxonomy" id="215803"/>
    <lineage>
        <taxon>Bacteria</taxon>
        <taxon>Pseudomonadati</taxon>
        <taxon>Myxococcota</taxon>
        <taxon>Polyangia</taxon>
        <taxon>Nannocystales</taxon>
        <taxon>Nannocystaceae</taxon>
        <taxon>Enhygromyxa</taxon>
    </lineage>
</organism>
<comment type="caution">
    <text evidence="2">The sequence shown here is derived from an EMBL/GenBank/DDBJ whole genome shotgun (WGS) entry which is preliminary data.</text>
</comment>
<dbReference type="SUPFAM" id="SSF47781">
    <property type="entry name" value="RuvA domain 2-like"/>
    <property type="match status" value="1"/>
</dbReference>